<dbReference type="AlphaFoldDB" id="F0Z6M6"/>
<feature type="domain" description="TM2" evidence="9">
    <location>
        <begin position="75"/>
        <end position="123"/>
    </location>
</feature>
<sequence>MARRSRGRARSHRSGRSKARCSKSSTGRKCKSTSSFGSKRTKSFGTGRSILGRRRTQKRSGAKSGDFPKPQYRKEKSLVKAYIIWFFTGIFGFHRLYLEDYEFFFIFLISAGIFGVGFIVDLFYLPTLVRRYNENVKKQKDIISQNLETANTQQQQQAEVEIMSLEIALQNKQLEATTTTTTTTNYIPPIGPPLLYKEYPPPTQPPTDNNRLEIIPIDCSGDNHHPDYTYQNNANNIEMDSFVPNTKNYND</sequence>
<dbReference type="OrthoDB" id="10262359at2759"/>
<evidence type="ECO:0000256" key="1">
    <source>
        <dbReference type="ARBA" id="ARBA00004141"/>
    </source>
</evidence>
<dbReference type="GeneID" id="10503522"/>
<dbReference type="InterPro" id="IPR050932">
    <property type="entry name" value="TM2D1-3-like"/>
</dbReference>
<dbReference type="InParanoid" id="F0Z6M6"/>
<evidence type="ECO:0000256" key="3">
    <source>
        <dbReference type="ARBA" id="ARBA00022692"/>
    </source>
</evidence>
<dbReference type="STRING" id="5786.F0Z6M6"/>
<evidence type="ECO:0000256" key="2">
    <source>
        <dbReference type="ARBA" id="ARBA00008284"/>
    </source>
</evidence>
<dbReference type="PANTHER" id="PTHR21016:SF26">
    <property type="entry name" value="TM2 DOMAIN-CONTAINING PROTEIN DDB_G0287015"/>
    <property type="match status" value="1"/>
</dbReference>
<evidence type="ECO:0000256" key="4">
    <source>
        <dbReference type="ARBA" id="ARBA00022989"/>
    </source>
</evidence>
<accession>F0Z6M6</accession>
<gene>
    <name evidence="10" type="ORF">DICPUDRAFT_74102</name>
</gene>
<dbReference type="KEGG" id="dpp:DICPUDRAFT_74102"/>
<keyword evidence="4 8" id="KW-1133">Transmembrane helix</keyword>
<keyword evidence="6" id="KW-0175">Coiled coil</keyword>
<proteinExistence type="inferred from homology"/>
<evidence type="ECO:0000313" key="11">
    <source>
        <dbReference type="Proteomes" id="UP000001064"/>
    </source>
</evidence>
<dbReference type="VEuPathDB" id="AmoebaDB:DICPUDRAFT_74102"/>
<feature type="compositionally biased region" description="Basic residues" evidence="7">
    <location>
        <begin position="51"/>
        <end position="61"/>
    </location>
</feature>
<evidence type="ECO:0000256" key="8">
    <source>
        <dbReference type="SAM" id="Phobius"/>
    </source>
</evidence>
<organism evidence="10 11">
    <name type="scientific">Dictyostelium purpureum</name>
    <name type="common">Slime mold</name>
    <dbReference type="NCBI Taxonomy" id="5786"/>
    <lineage>
        <taxon>Eukaryota</taxon>
        <taxon>Amoebozoa</taxon>
        <taxon>Evosea</taxon>
        <taxon>Eumycetozoa</taxon>
        <taxon>Dictyostelia</taxon>
        <taxon>Dictyosteliales</taxon>
        <taxon>Dictyosteliaceae</taxon>
        <taxon>Dictyostelium</taxon>
    </lineage>
</organism>
<evidence type="ECO:0000313" key="10">
    <source>
        <dbReference type="EMBL" id="EGC40338.1"/>
    </source>
</evidence>
<comment type="subcellular location">
    <subcellularLocation>
        <location evidence="1">Membrane</location>
        <topology evidence="1">Multi-pass membrane protein</topology>
    </subcellularLocation>
</comment>
<dbReference type="PANTHER" id="PTHR21016">
    <property type="entry name" value="BETA-AMYLOID BINDING PROTEIN-RELATED"/>
    <property type="match status" value="1"/>
</dbReference>
<feature type="transmembrane region" description="Helical" evidence="8">
    <location>
        <begin position="103"/>
        <end position="125"/>
    </location>
</feature>
<dbReference type="GO" id="GO:0016020">
    <property type="term" value="C:membrane"/>
    <property type="evidence" value="ECO:0007669"/>
    <property type="project" value="UniProtKB-SubCell"/>
</dbReference>
<dbReference type="Proteomes" id="UP000001064">
    <property type="component" value="Unassembled WGS sequence"/>
</dbReference>
<comment type="similarity">
    <text evidence="2">Belongs to the TM2 family.</text>
</comment>
<dbReference type="EMBL" id="GL870943">
    <property type="protein sequence ID" value="EGC40338.1"/>
    <property type="molecule type" value="Genomic_DNA"/>
</dbReference>
<name>F0Z6M6_DICPU</name>
<keyword evidence="11" id="KW-1185">Reference proteome</keyword>
<feature type="compositionally biased region" description="Polar residues" evidence="7">
    <location>
        <begin position="32"/>
        <end position="46"/>
    </location>
</feature>
<protein>
    <recommendedName>
        <fullName evidence="9">TM2 domain-containing protein</fullName>
    </recommendedName>
</protein>
<feature type="transmembrane region" description="Helical" evidence="8">
    <location>
        <begin position="78"/>
        <end position="97"/>
    </location>
</feature>
<dbReference type="RefSeq" id="XP_003283089.1">
    <property type="nucleotide sequence ID" value="XM_003283041.1"/>
</dbReference>
<feature type="coiled-coil region" evidence="6">
    <location>
        <begin position="133"/>
        <end position="175"/>
    </location>
</feature>
<evidence type="ECO:0000259" key="9">
    <source>
        <dbReference type="Pfam" id="PF05154"/>
    </source>
</evidence>
<dbReference type="eggNOG" id="KOG0714">
    <property type="taxonomic scope" value="Eukaryota"/>
</dbReference>
<dbReference type="Pfam" id="PF05154">
    <property type="entry name" value="TM2"/>
    <property type="match status" value="1"/>
</dbReference>
<feature type="region of interest" description="Disordered" evidence="7">
    <location>
        <begin position="1"/>
        <end position="69"/>
    </location>
</feature>
<evidence type="ECO:0000256" key="5">
    <source>
        <dbReference type="ARBA" id="ARBA00023136"/>
    </source>
</evidence>
<evidence type="ECO:0000256" key="7">
    <source>
        <dbReference type="SAM" id="MobiDB-lite"/>
    </source>
</evidence>
<keyword evidence="3 8" id="KW-0812">Transmembrane</keyword>
<evidence type="ECO:0000256" key="6">
    <source>
        <dbReference type="SAM" id="Coils"/>
    </source>
</evidence>
<dbReference type="InterPro" id="IPR007829">
    <property type="entry name" value="TM2"/>
</dbReference>
<keyword evidence="5 8" id="KW-0472">Membrane</keyword>
<feature type="compositionally biased region" description="Basic residues" evidence="7">
    <location>
        <begin position="1"/>
        <end position="31"/>
    </location>
</feature>
<reference evidence="11" key="1">
    <citation type="journal article" date="2011" name="Genome Biol.">
        <title>Comparative genomics of the social amoebae Dictyostelium discoideum and Dictyostelium purpureum.</title>
        <authorList>
            <consortium name="US DOE Joint Genome Institute (JGI-PGF)"/>
            <person name="Sucgang R."/>
            <person name="Kuo A."/>
            <person name="Tian X."/>
            <person name="Salerno W."/>
            <person name="Parikh A."/>
            <person name="Feasley C.L."/>
            <person name="Dalin E."/>
            <person name="Tu H."/>
            <person name="Huang E."/>
            <person name="Barry K."/>
            <person name="Lindquist E."/>
            <person name="Shapiro H."/>
            <person name="Bruce D."/>
            <person name="Schmutz J."/>
            <person name="Salamov A."/>
            <person name="Fey P."/>
            <person name="Gaudet P."/>
            <person name="Anjard C."/>
            <person name="Babu M.M."/>
            <person name="Basu S."/>
            <person name="Bushmanova Y."/>
            <person name="van der Wel H."/>
            <person name="Katoh-Kurasawa M."/>
            <person name="Dinh C."/>
            <person name="Coutinho P.M."/>
            <person name="Saito T."/>
            <person name="Elias M."/>
            <person name="Schaap P."/>
            <person name="Kay R.R."/>
            <person name="Henrissat B."/>
            <person name="Eichinger L."/>
            <person name="Rivero F."/>
            <person name="Putnam N.H."/>
            <person name="West C.M."/>
            <person name="Loomis W.F."/>
            <person name="Chisholm R.L."/>
            <person name="Shaulsky G."/>
            <person name="Strassmann J.E."/>
            <person name="Queller D.C."/>
            <person name="Kuspa A."/>
            <person name="Grigoriev I.V."/>
        </authorList>
    </citation>
    <scope>NUCLEOTIDE SEQUENCE [LARGE SCALE GENOMIC DNA]</scope>
    <source>
        <strain evidence="11">QSDP1</strain>
    </source>
</reference>